<keyword evidence="1" id="KW-0812">Transmembrane</keyword>
<evidence type="ECO:0000256" key="1">
    <source>
        <dbReference type="SAM" id="Phobius"/>
    </source>
</evidence>
<keyword evidence="1" id="KW-1133">Transmembrane helix</keyword>
<feature type="transmembrane region" description="Helical" evidence="1">
    <location>
        <begin position="7"/>
        <end position="31"/>
    </location>
</feature>
<proteinExistence type="predicted"/>
<reference evidence="2 3" key="1">
    <citation type="submission" date="2019-06" db="EMBL/GenBank/DDBJ databases">
        <title>Draft genome sequence of Actinomyces johnsonii CCUG 34287T.</title>
        <authorList>
            <person name="Salva-Serra F."/>
            <person name="Cardew S."/>
            <person name="Moore E."/>
        </authorList>
    </citation>
    <scope>NUCLEOTIDE SEQUENCE [LARGE SCALE GENOMIC DNA]</scope>
    <source>
        <strain evidence="2 3">CCUG 34287</strain>
    </source>
</reference>
<dbReference type="Proteomes" id="UP000319010">
    <property type="component" value="Unassembled WGS sequence"/>
</dbReference>
<name>A0A507ZY97_9ACTO</name>
<organism evidence="2 3">
    <name type="scientific">Actinomyces johnsonii</name>
    <dbReference type="NCBI Taxonomy" id="544581"/>
    <lineage>
        <taxon>Bacteria</taxon>
        <taxon>Bacillati</taxon>
        <taxon>Actinomycetota</taxon>
        <taxon>Actinomycetes</taxon>
        <taxon>Actinomycetales</taxon>
        <taxon>Actinomycetaceae</taxon>
        <taxon>Actinomyces</taxon>
    </lineage>
</organism>
<dbReference type="AlphaFoldDB" id="A0A507ZY97"/>
<dbReference type="RefSeq" id="WP_141424468.1">
    <property type="nucleotide sequence ID" value="NZ_JASPFB010000008.1"/>
</dbReference>
<accession>A0A507ZY97</accession>
<evidence type="ECO:0000313" key="3">
    <source>
        <dbReference type="Proteomes" id="UP000319010"/>
    </source>
</evidence>
<gene>
    <name evidence="2" type="ORF">FK256_08575</name>
</gene>
<evidence type="ECO:0000313" key="2">
    <source>
        <dbReference type="EMBL" id="TQD42686.1"/>
    </source>
</evidence>
<sequence length="173" mass="18887">MLRFILRVIFVIVTGLIGSGVIIYGIPYVLLTSPFFAVDATSALKQRLSNEHTQVLDIRYSQGSPKFSRDGPSGGVVGYISDAEKRHKLLATQPFADCSGGCSSWQSYSELDNDEASALLNSKKSLPSDLRSTLRMATGKDSHCIARYHPGPHSEVFCLSPSTGEFVYGYDET</sequence>
<comment type="caution">
    <text evidence="2">The sequence shown here is derived from an EMBL/GenBank/DDBJ whole genome shotgun (WGS) entry which is preliminary data.</text>
</comment>
<protein>
    <submittedName>
        <fullName evidence="2">Uncharacterized protein</fullName>
    </submittedName>
</protein>
<dbReference type="EMBL" id="VICB01000013">
    <property type="protein sequence ID" value="TQD42686.1"/>
    <property type="molecule type" value="Genomic_DNA"/>
</dbReference>
<keyword evidence="1" id="KW-0472">Membrane</keyword>